<feature type="region of interest" description="Disordered" evidence="7">
    <location>
        <begin position="1"/>
        <end position="43"/>
    </location>
</feature>
<dbReference type="PANTHER" id="PTHR18952:SF208">
    <property type="entry name" value="CARBONIC ANHYDRASE XA-RELATED"/>
    <property type="match status" value="1"/>
</dbReference>
<dbReference type="OMA" id="SHDECNI"/>
<dbReference type="CDD" id="cd03124">
    <property type="entry name" value="alpha_CA_prokaryotic_like"/>
    <property type="match status" value="1"/>
</dbReference>
<evidence type="ECO:0000256" key="2">
    <source>
        <dbReference type="ARBA" id="ARBA00012925"/>
    </source>
</evidence>
<dbReference type="SUPFAM" id="SSF51069">
    <property type="entry name" value="Carbonic anhydrase"/>
    <property type="match status" value="1"/>
</dbReference>
<evidence type="ECO:0000256" key="3">
    <source>
        <dbReference type="ARBA" id="ARBA00022723"/>
    </source>
</evidence>
<evidence type="ECO:0000256" key="6">
    <source>
        <dbReference type="RuleBase" id="RU367011"/>
    </source>
</evidence>
<feature type="compositionally biased region" description="Pro residues" evidence="7">
    <location>
        <begin position="25"/>
        <end position="38"/>
    </location>
</feature>
<feature type="compositionally biased region" description="Basic residues" evidence="7">
    <location>
        <begin position="1"/>
        <end position="11"/>
    </location>
</feature>
<dbReference type="GeneID" id="24126186"/>
<comment type="cofactor">
    <cofactor evidence="1 6">
        <name>Zn(2+)</name>
        <dbReference type="ChEBI" id="CHEBI:29105"/>
    </cofactor>
</comment>
<accession>A0A067CYB2</accession>
<keyword evidence="3 6" id="KW-0479">Metal-binding</keyword>
<dbReference type="InterPro" id="IPR041891">
    <property type="entry name" value="Alpha_CA_prokaryot-like"/>
</dbReference>
<dbReference type="InterPro" id="IPR036398">
    <property type="entry name" value="CA_dom_sf"/>
</dbReference>
<dbReference type="Pfam" id="PF00194">
    <property type="entry name" value="Carb_anhydrase"/>
    <property type="match status" value="1"/>
</dbReference>
<dbReference type="InterPro" id="IPR023561">
    <property type="entry name" value="Carbonic_anhydrase_a-class"/>
</dbReference>
<comment type="function">
    <text evidence="6">Reversible hydration of carbon dioxide.</text>
</comment>
<comment type="similarity">
    <text evidence="6">Belongs to the alpha-carbonic anhydrase family.</text>
</comment>
<evidence type="ECO:0000256" key="4">
    <source>
        <dbReference type="ARBA" id="ARBA00022833"/>
    </source>
</evidence>
<dbReference type="Gene3D" id="3.10.200.10">
    <property type="entry name" value="Alpha carbonic anhydrase"/>
    <property type="match status" value="1"/>
</dbReference>
<dbReference type="KEGG" id="spar:SPRG_03702"/>
<keyword evidence="5 6" id="KW-0456">Lyase</keyword>
<dbReference type="GO" id="GO:0006730">
    <property type="term" value="P:one-carbon metabolic process"/>
    <property type="evidence" value="ECO:0007669"/>
    <property type="project" value="TreeGrafter"/>
</dbReference>
<dbReference type="PROSITE" id="PS00162">
    <property type="entry name" value="ALPHA_CA_1"/>
    <property type="match status" value="1"/>
</dbReference>
<dbReference type="OrthoDB" id="429145at2759"/>
<reference evidence="9 10" key="1">
    <citation type="journal article" date="2013" name="PLoS Genet.">
        <title>Distinctive expansion of potential virulence genes in the genome of the oomycete fish pathogen Saprolegnia parasitica.</title>
        <authorList>
            <person name="Jiang R.H."/>
            <person name="de Bruijn I."/>
            <person name="Haas B.J."/>
            <person name="Belmonte R."/>
            <person name="Lobach L."/>
            <person name="Christie J."/>
            <person name="van den Ackerveken G."/>
            <person name="Bottin A."/>
            <person name="Bulone V."/>
            <person name="Diaz-Moreno S.M."/>
            <person name="Dumas B."/>
            <person name="Fan L."/>
            <person name="Gaulin E."/>
            <person name="Govers F."/>
            <person name="Grenville-Briggs L.J."/>
            <person name="Horner N.R."/>
            <person name="Levin J.Z."/>
            <person name="Mammella M."/>
            <person name="Meijer H.J."/>
            <person name="Morris P."/>
            <person name="Nusbaum C."/>
            <person name="Oome S."/>
            <person name="Phillips A.J."/>
            <person name="van Rooyen D."/>
            <person name="Rzeszutek E."/>
            <person name="Saraiva M."/>
            <person name="Secombes C.J."/>
            <person name="Seidl M.F."/>
            <person name="Snel B."/>
            <person name="Stassen J.H."/>
            <person name="Sykes S."/>
            <person name="Tripathy S."/>
            <person name="van den Berg H."/>
            <person name="Vega-Arreguin J.C."/>
            <person name="Wawra S."/>
            <person name="Young S.K."/>
            <person name="Zeng Q."/>
            <person name="Dieguez-Uribeondo J."/>
            <person name="Russ C."/>
            <person name="Tyler B.M."/>
            <person name="van West P."/>
        </authorList>
    </citation>
    <scope>NUCLEOTIDE SEQUENCE [LARGE SCALE GENOMIC DNA]</scope>
    <source>
        <strain evidence="9 10">CBS 223.65</strain>
    </source>
</reference>
<dbReference type="PROSITE" id="PS51144">
    <property type="entry name" value="ALPHA_CA_2"/>
    <property type="match status" value="1"/>
</dbReference>
<protein>
    <recommendedName>
        <fullName evidence="2 6">Carbonic anhydrase</fullName>
        <ecNumber evidence="2 6">4.2.1.1</ecNumber>
    </recommendedName>
</protein>
<dbReference type="SMART" id="SM01057">
    <property type="entry name" value="Carb_anhydrase"/>
    <property type="match status" value="1"/>
</dbReference>
<dbReference type="Proteomes" id="UP000030745">
    <property type="component" value="Unassembled WGS sequence"/>
</dbReference>
<dbReference type="VEuPathDB" id="FungiDB:SPRG_03702"/>
<dbReference type="GO" id="GO:0008270">
    <property type="term" value="F:zinc ion binding"/>
    <property type="evidence" value="ECO:0007669"/>
    <property type="project" value="UniProtKB-UniRule"/>
</dbReference>
<evidence type="ECO:0000256" key="5">
    <source>
        <dbReference type="ARBA" id="ARBA00023239"/>
    </source>
</evidence>
<keyword evidence="4 6" id="KW-0862">Zinc</keyword>
<dbReference type="PANTHER" id="PTHR18952">
    <property type="entry name" value="CARBONIC ANHYDRASE"/>
    <property type="match status" value="1"/>
</dbReference>
<evidence type="ECO:0000259" key="8">
    <source>
        <dbReference type="PROSITE" id="PS51144"/>
    </source>
</evidence>
<dbReference type="STRING" id="695850.A0A067CYB2"/>
<proteinExistence type="inferred from homology"/>
<dbReference type="EMBL" id="KK583197">
    <property type="protein sequence ID" value="KDO31782.1"/>
    <property type="molecule type" value="Genomic_DNA"/>
</dbReference>
<evidence type="ECO:0000313" key="9">
    <source>
        <dbReference type="EMBL" id="KDO31782.1"/>
    </source>
</evidence>
<name>A0A067CYB2_SAPPC</name>
<keyword evidence="10" id="KW-1185">Reference proteome</keyword>
<dbReference type="AlphaFoldDB" id="A0A067CYB2"/>
<evidence type="ECO:0000256" key="7">
    <source>
        <dbReference type="SAM" id="MobiDB-lite"/>
    </source>
</evidence>
<comment type="catalytic activity">
    <reaction evidence="6">
        <text>hydrogencarbonate + H(+) = CO2 + H2O</text>
        <dbReference type="Rhea" id="RHEA:10748"/>
        <dbReference type="ChEBI" id="CHEBI:15377"/>
        <dbReference type="ChEBI" id="CHEBI:15378"/>
        <dbReference type="ChEBI" id="CHEBI:16526"/>
        <dbReference type="ChEBI" id="CHEBI:17544"/>
        <dbReference type="EC" id="4.2.1.1"/>
    </reaction>
</comment>
<dbReference type="InterPro" id="IPR001148">
    <property type="entry name" value="CA_dom"/>
</dbReference>
<feature type="domain" description="Alpha-carbonic anhydrase" evidence="8">
    <location>
        <begin position="24"/>
        <end position="245"/>
    </location>
</feature>
<dbReference type="RefSeq" id="XP_012197662.1">
    <property type="nucleotide sequence ID" value="XM_012342272.1"/>
</dbReference>
<dbReference type="GO" id="GO:0004089">
    <property type="term" value="F:carbonate dehydratase activity"/>
    <property type="evidence" value="ECO:0007669"/>
    <property type="project" value="UniProtKB-UniRule"/>
</dbReference>
<dbReference type="InterPro" id="IPR018338">
    <property type="entry name" value="Carbonic_anhydrase_a-class_CS"/>
</dbReference>
<organism evidence="9 10">
    <name type="scientific">Saprolegnia parasitica (strain CBS 223.65)</name>
    <dbReference type="NCBI Taxonomy" id="695850"/>
    <lineage>
        <taxon>Eukaryota</taxon>
        <taxon>Sar</taxon>
        <taxon>Stramenopiles</taxon>
        <taxon>Oomycota</taxon>
        <taxon>Saprolegniomycetes</taxon>
        <taxon>Saprolegniales</taxon>
        <taxon>Saprolegniaceae</taxon>
        <taxon>Saprolegnia</taxon>
    </lineage>
</organism>
<evidence type="ECO:0000313" key="10">
    <source>
        <dbReference type="Proteomes" id="UP000030745"/>
    </source>
</evidence>
<dbReference type="EC" id="4.2.1.1" evidence="2 6"/>
<evidence type="ECO:0000256" key="1">
    <source>
        <dbReference type="ARBA" id="ARBA00001947"/>
    </source>
</evidence>
<gene>
    <name evidence="9" type="ORF">SPRG_03702</name>
</gene>
<sequence length="245" mass="26289">MGGKLSKKKPSPHTIRVSPKKQAPPVAPPGIVDPPPPKHGNGCNMPFGADQGPIAIGRVQAEPNAKKAEVVFGTADARGSHDECNIFFAWNGGAAAALTLRGVKYKPVQFHFHTPSEHTIEGTQFPLELHVVHVAPNDRWAVVSYVYQYGETEDAFLKQVWPSLPQLSTIQPAVAVGSIDGRVLMEPKEGYYRYTGASGDGVEWVVAQRPRIATPGQVASLFGALRASNARPTQPVTGRAVTLLC</sequence>